<organism evidence="1 2">
    <name type="scientific">Ephemerocybe angulata</name>
    <dbReference type="NCBI Taxonomy" id="980116"/>
    <lineage>
        <taxon>Eukaryota</taxon>
        <taxon>Fungi</taxon>
        <taxon>Dikarya</taxon>
        <taxon>Basidiomycota</taxon>
        <taxon>Agaricomycotina</taxon>
        <taxon>Agaricomycetes</taxon>
        <taxon>Agaricomycetidae</taxon>
        <taxon>Agaricales</taxon>
        <taxon>Agaricineae</taxon>
        <taxon>Psathyrellaceae</taxon>
        <taxon>Ephemerocybe</taxon>
    </lineage>
</organism>
<keyword evidence="2" id="KW-1185">Reference proteome</keyword>
<dbReference type="Proteomes" id="UP000541558">
    <property type="component" value="Unassembled WGS sequence"/>
</dbReference>
<sequence>MHVTRRVIGGCRHWNWHWLGLRTIWVAWYQSPRLLKMLRSNLALIVSIMAAFAVAAPPHEPLEARQTADNIVYVTDAQKFCMIMPRNAHTTIGDSETPGGMKTYCSPTGKYDSSQGTLPSNFWSNMEFKFGTSSRGARYAQLTGCIRPETLDRLVPSDGGGQYDSSGGAGGNGNPAGSKCLGYNHYVELVEPDVKRACIKCCDNYDDCPLHLDTSGCPAVVQGNYFNCN</sequence>
<dbReference type="OrthoDB" id="3044029at2759"/>
<evidence type="ECO:0000313" key="2">
    <source>
        <dbReference type="Proteomes" id="UP000541558"/>
    </source>
</evidence>
<dbReference type="EMBL" id="JAACJK010000001">
    <property type="protein sequence ID" value="KAF5341830.1"/>
    <property type="molecule type" value="Genomic_DNA"/>
</dbReference>
<gene>
    <name evidence="1" type="ORF">D9611_001358</name>
</gene>
<name>A0A8H5FLQ0_9AGAR</name>
<reference evidence="1 2" key="1">
    <citation type="journal article" date="2020" name="ISME J.">
        <title>Uncovering the hidden diversity of litter-decomposition mechanisms in mushroom-forming fungi.</title>
        <authorList>
            <person name="Floudas D."/>
            <person name="Bentzer J."/>
            <person name="Ahren D."/>
            <person name="Johansson T."/>
            <person name="Persson P."/>
            <person name="Tunlid A."/>
        </authorList>
    </citation>
    <scope>NUCLEOTIDE SEQUENCE [LARGE SCALE GENOMIC DNA]</scope>
    <source>
        <strain evidence="1 2">CBS 175.51</strain>
    </source>
</reference>
<comment type="caution">
    <text evidence="1">The sequence shown here is derived from an EMBL/GenBank/DDBJ whole genome shotgun (WGS) entry which is preliminary data.</text>
</comment>
<dbReference type="AlphaFoldDB" id="A0A8H5FLQ0"/>
<accession>A0A8H5FLQ0</accession>
<protein>
    <submittedName>
        <fullName evidence="1">Uncharacterized protein</fullName>
    </submittedName>
</protein>
<proteinExistence type="predicted"/>
<evidence type="ECO:0000313" key="1">
    <source>
        <dbReference type="EMBL" id="KAF5341830.1"/>
    </source>
</evidence>